<protein>
    <submittedName>
        <fullName evidence="1">Vacuolar protein sorting-associated protein 16</fullName>
    </submittedName>
</protein>
<organism evidence="1 2">
    <name type="scientific">Trifolium medium</name>
    <dbReference type="NCBI Taxonomy" id="97028"/>
    <lineage>
        <taxon>Eukaryota</taxon>
        <taxon>Viridiplantae</taxon>
        <taxon>Streptophyta</taxon>
        <taxon>Embryophyta</taxon>
        <taxon>Tracheophyta</taxon>
        <taxon>Spermatophyta</taxon>
        <taxon>Magnoliopsida</taxon>
        <taxon>eudicotyledons</taxon>
        <taxon>Gunneridae</taxon>
        <taxon>Pentapetalae</taxon>
        <taxon>rosids</taxon>
        <taxon>fabids</taxon>
        <taxon>Fabales</taxon>
        <taxon>Fabaceae</taxon>
        <taxon>Papilionoideae</taxon>
        <taxon>50 kb inversion clade</taxon>
        <taxon>NPAAA clade</taxon>
        <taxon>Hologalegina</taxon>
        <taxon>IRL clade</taxon>
        <taxon>Trifolieae</taxon>
        <taxon>Trifolium</taxon>
    </lineage>
</organism>
<accession>A0A392TZX9</accession>
<dbReference type="Proteomes" id="UP000265520">
    <property type="component" value="Unassembled WGS sequence"/>
</dbReference>
<dbReference type="AlphaFoldDB" id="A0A392TZX9"/>
<name>A0A392TZX9_9FABA</name>
<comment type="caution">
    <text evidence="1">The sequence shown here is derived from an EMBL/GenBank/DDBJ whole genome shotgun (WGS) entry which is preliminary data.</text>
</comment>
<evidence type="ECO:0000313" key="1">
    <source>
        <dbReference type="EMBL" id="MCI65984.1"/>
    </source>
</evidence>
<sequence>MVVSRDGKWLASFTHDGRLLVTTSDLTDVIIERECE</sequence>
<dbReference type="EMBL" id="LXQA010686337">
    <property type="protein sequence ID" value="MCI65984.1"/>
    <property type="molecule type" value="Genomic_DNA"/>
</dbReference>
<keyword evidence="2" id="KW-1185">Reference proteome</keyword>
<feature type="non-terminal residue" evidence="1">
    <location>
        <position position="36"/>
    </location>
</feature>
<reference evidence="1 2" key="1">
    <citation type="journal article" date="2018" name="Front. Plant Sci.">
        <title>Red Clover (Trifolium pratense) and Zigzag Clover (T. medium) - A Picture of Genomic Similarities and Differences.</title>
        <authorList>
            <person name="Dluhosova J."/>
            <person name="Istvanek J."/>
            <person name="Nedelnik J."/>
            <person name="Repkova J."/>
        </authorList>
    </citation>
    <scope>NUCLEOTIDE SEQUENCE [LARGE SCALE GENOMIC DNA]</scope>
    <source>
        <strain evidence="2">cv. 10/8</strain>
        <tissue evidence="1">Leaf</tissue>
    </source>
</reference>
<evidence type="ECO:0000313" key="2">
    <source>
        <dbReference type="Proteomes" id="UP000265520"/>
    </source>
</evidence>
<proteinExistence type="predicted"/>